<proteinExistence type="predicted"/>
<evidence type="ECO:0000313" key="4">
    <source>
        <dbReference type="Proteomes" id="UP000314294"/>
    </source>
</evidence>
<dbReference type="Proteomes" id="UP000314294">
    <property type="component" value="Unassembled WGS sequence"/>
</dbReference>
<feature type="region of interest" description="Disordered" evidence="1">
    <location>
        <begin position="152"/>
        <end position="187"/>
    </location>
</feature>
<keyword evidence="3" id="KW-0378">Hydrolase</keyword>
<dbReference type="Gene3D" id="3.90.70.10">
    <property type="entry name" value="Cysteine proteinases"/>
    <property type="match status" value="1"/>
</dbReference>
<dbReference type="GO" id="GO:0016579">
    <property type="term" value="P:protein deubiquitination"/>
    <property type="evidence" value="ECO:0007669"/>
    <property type="project" value="InterPro"/>
</dbReference>
<dbReference type="AlphaFoldDB" id="A0A4Z2H001"/>
<dbReference type="OrthoDB" id="292964at2759"/>
<dbReference type="SUPFAM" id="SSF54001">
    <property type="entry name" value="Cysteine proteinases"/>
    <property type="match status" value="1"/>
</dbReference>
<dbReference type="GO" id="GO:0004843">
    <property type="term" value="F:cysteine-type deubiquitinase activity"/>
    <property type="evidence" value="ECO:0007669"/>
    <property type="project" value="InterPro"/>
</dbReference>
<evidence type="ECO:0000256" key="1">
    <source>
        <dbReference type="SAM" id="MobiDB-lite"/>
    </source>
</evidence>
<organism evidence="3 4">
    <name type="scientific">Liparis tanakae</name>
    <name type="common">Tanaka's snailfish</name>
    <dbReference type="NCBI Taxonomy" id="230148"/>
    <lineage>
        <taxon>Eukaryota</taxon>
        <taxon>Metazoa</taxon>
        <taxon>Chordata</taxon>
        <taxon>Craniata</taxon>
        <taxon>Vertebrata</taxon>
        <taxon>Euteleostomi</taxon>
        <taxon>Actinopterygii</taxon>
        <taxon>Neopterygii</taxon>
        <taxon>Teleostei</taxon>
        <taxon>Neoteleostei</taxon>
        <taxon>Acanthomorphata</taxon>
        <taxon>Eupercaria</taxon>
        <taxon>Perciformes</taxon>
        <taxon>Cottioidei</taxon>
        <taxon>Cottales</taxon>
        <taxon>Liparidae</taxon>
        <taxon>Liparis</taxon>
    </lineage>
</organism>
<dbReference type="EMBL" id="SRLO01000364">
    <property type="protein sequence ID" value="TNN59079.1"/>
    <property type="molecule type" value="Genomic_DNA"/>
</dbReference>
<evidence type="ECO:0000259" key="2">
    <source>
        <dbReference type="Pfam" id="PF00443"/>
    </source>
</evidence>
<accession>A0A4Z2H001</accession>
<evidence type="ECO:0000313" key="3">
    <source>
        <dbReference type="EMBL" id="TNN59079.1"/>
    </source>
</evidence>
<dbReference type="InterPro" id="IPR001394">
    <property type="entry name" value="Peptidase_C19_UCH"/>
</dbReference>
<comment type="caution">
    <text evidence="3">The sequence shown here is derived from an EMBL/GenBank/DDBJ whole genome shotgun (WGS) entry which is preliminary data.</text>
</comment>
<name>A0A4Z2H001_9TELE</name>
<gene>
    <name evidence="3" type="primary">Usp43</name>
    <name evidence="3" type="ORF">EYF80_030713</name>
</gene>
<sequence>MNDAAHVHLLRRGGFILSDQKFFKVKASAAAASQVSRLQGPPAGGGTKQDERVLRPAAVGLVPAAAGQERREEAGCSSCVHNTGVCFGASRSHTIVSKYGSQFRGNSQHDALEFLLWLLDRVHEDVNMASHNNNNTTKAPAKMAKLEERDTCCCAEEEEEEEEEERLESSEGRTGSSSDREREAPSWKSLWRGESVRVFDVSSLTSDPDHC</sequence>
<keyword evidence="4" id="KW-1185">Reference proteome</keyword>
<dbReference type="InterPro" id="IPR038765">
    <property type="entry name" value="Papain-like_cys_pep_sf"/>
</dbReference>
<reference evidence="3 4" key="1">
    <citation type="submission" date="2019-03" db="EMBL/GenBank/DDBJ databases">
        <title>First draft genome of Liparis tanakae, snailfish: a comprehensive survey of snailfish specific genes.</title>
        <authorList>
            <person name="Kim W."/>
            <person name="Song I."/>
            <person name="Jeong J.-H."/>
            <person name="Kim D."/>
            <person name="Kim S."/>
            <person name="Ryu S."/>
            <person name="Song J.Y."/>
            <person name="Lee S.K."/>
        </authorList>
    </citation>
    <scope>NUCLEOTIDE SEQUENCE [LARGE SCALE GENOMIC DNA]</scope>
    <source>
        <tissue evidence="3">Muscle</tissue>
    </source>
</reference>
<feature type="compositionally biased region" description="Acidic residues" evidence="1">
    <location>
        <begin position="155"/>
        <end position="166"/>
    </location>
</feature>
<feature type="domain" description="Peptidase C19 ubiquitin carboxyl-terminal hydrolase" evidence="2">
    <location>
        <begin position="93"/>
        <end position="160"/>
    </location>
</feature>
<dbReference type="CDD" id="cd02257">
    <property type="entry name" value="Peptidase_C19"/>
    <property type="match status" value="1"/>
</dbReference>
<dbReference type="Pfam" id="PF00443">
    <property type="entry name" value="UCH"/>
    <property type="match status" value="1"/>
</dbReference>
<protein>
    <submittedName>
        <fullName evidence="3">Ubiquitin carboxyl-terminal hydrolase 43</fullName>
    </submittedName>
</protein>